<organism evidence="1 2">
    <name type="scientific">Gilvimarinus japonicus</name>
    <dbReference type="NCBI Taxonomy" id="1796469"/>
    <lineage>
        <taxon>Bacteria</taxon>
        <taxon>Pseudomonadati</taxon>
        <taxon>Pseudomonadota</taxon>
        <taxon>Gammaproteobacteria</taxon>
        <taxon>Cellvibrionales</taxon>
        <taxon>Cellvibrionaceae</taxon>
        <taxon>Gilvimarinus</taxon>
    </lineage>
</organism>
<reference evidence="2" key="1">
    <citation type="journal article" date="2019" name="Int. J. Syst. Evol. Microbiol.">
        <title>The Global Catalogue of Microorganisms (GCM) 10K type strain sequencing project: providing services to taxonomists for standard genome sequencing and annotation.</title>
        <authorList>
            <consortium name="The Broad Institute Genomics Platform"/>
            <consortium name="The Broad Institute Genome Sequencing Center for Infectious Disease"/>
            <person name="Wu L."/>
            <person name="Ma J."/>
        </authorList>
    </citation>
    <scope>NUCLEOTIDE SEQUENCE [LARGE SCALE GENOMIC DNA]</scope>
    <source>
        <strain evidence="2">KCTC 52141</strain>
    </source>
</reference>
<proteinExistence type="predicted"/>
<evidence type="ECO:0000313" key="2">
    <source>
        <dbReference type="Proteomes" id="UP001595548"/>
    </source>
</evidence>
<sequence length="271" mass="30523">MPNTPEARPTTSKATLTEQIVEVKQSIRAAPNEVKHRVHFTQLLMLTGQWERALEQLQTAAQLDAKTIPMAQTYRELIQAEVLREQVFSGIKQPLSKDSYQPVVTLLTDAIKHRQNGKHTRADELQDQAYSQVDASPICIDGTTAQWLADADSRLGPSCELFINGGYYWVGFNHIRTLELEPPQDLRDLVWIPAKVTLLNDTEKLAFLPARYPFSYRFDDQIALAARTEWQALSETAWAGIGQKMLVSEQRDFALLEARSLTPDSSSDVAV</sequence>
<keyword evidence="2" id="KW-1185">Reference proteome</keyword>
<dbReference type="PIRSF" id="PIRSF029288">
    <property type="entry name" value="SciE_ImpE"/>
    <property type="match status" value="1"/>
</dbReference>
<protein>
    <submittedName>
        <fullName evidence="1">Type VI secretion system accessory protein TagJ</fullName>
    </submittedName>
</protein>
<dbReference type="Proteomes" id="UP001595548">
    <property type="component" value="Unassembled WGS sequence"/>
</dbReference>
<dbReference type="EMBL" id="JBHRTL010000001">
    <property type="protein sequence ID" value="MFC3153866.1"/>
    <property type="molecule type" value="Genomic_DNA"/>
</dbReference>
<dbReference type="Pfam" id="PF07024">
    <property type="entry name" value="ImpE"/>
    <property type="match status" value="1"/>
</dbReference>
<comment type="caution">
    <text evidence="1">The sequence shown here is derived from an EMBL/GenBank/DDBJ whole genome shotgun (WGS) entry which is preliminary data.</text>
</comment>
<gene>
    <name evidence="1" type="ORF">ACFOEB_01500</name>
</gene>
<evidence type="ECO:0000313" key="1">
    <source>
        <dbReference type="EMBL" id="MFC3153866.1"/>
    </source>
</evidence>
<dbReference type="SUPFAM" id="SSF144059">
    <property type="entry name" value="ImpE-like"/>
    <property type="match status" value="1"/>
</dbReference>
<accession>A0ABV7HQU2</accession>
<dbReference type="InterPro" id="IPR011990">
    <property type="entry name" value="TPR-like_helical_dom_sf"/>
</dbReference>
<dbReference type="Gene3D" id="1.25.40.10">
    <property type="entry name" value="Tetratricopeptide repeat domain"/>
    <property type="match status" value="1"/>
</dbReference>
<dbReference type="RefSeq" id="WP_382413876.1">
    <property type="nucleotide sequence ID" value="NZ_AP031500.1"/>
</dbReference>
<name>A0ABV7HQU2_9GAMM</name>
<dbReference type="InterPro" id="IPR009211">
    <property type="entry name" value="TagJ"/>
</dbReference>